<evidence type="ECO:0000313" key="4">
    <source>
        <dbReference type="Proteomes" id="UP000198348"/>
    </source>
</evidence>
<dbReference type="InterPro" id="IPR052336">
    <property type="entry name" value="MlaD_Phospholipid_Transporter"/>
</dbReference>
<dbReference type="EMBL" id="FZNW01000011">
    <property type="protein sequence ID" value="SNR60438.1"/>
    <property type="molecule type" value="Genomic_DNA"/>
</dbReference>
<feature type="domain" description="Mce/MlaD" evidence="2">
    <location>
        <begin position="32"/>
        <end position="108"/>
    </location>
</feature>
<dbReference type="InterPro" id="IPR003399">
    <property type="entry name" value="Mce/MlaD"/>
</dbReference>
<evidence type="ECO:0000256" key="1">
    <source>
        <dbReference type="SAM" id="MobiDB-lite"/>
    </source>
</evidence>
<evidence type="ECO:0000259" key="2">
    <source>
        <dbReference type="Pfam" id="PF02470"/>
    </source>
</evidence>
<dbReference type="Pfam" id="PF02470">
    <property type="entry name" value="MlaD"/>
    <property type="match status" value="1"/>
</dbReference>
<reference evidence="3 4" key="1">
    <citation type="submission" date="2017-06" db="EMBL/GenBank/DDBJ databases">
        <authorList>
            <person name="Kim H.J."/>
            <person name="Triplett B.A."/>
        </authorList>
    </citation>
    <scope>NUCLEOTIDE SEQUENCE [LARGE SCALE GENOMIC DNA]</scope>
    <source>
        <strain evidence="3 4">DSM 45207</strain>
    </source>
</reference>
<protein>
    <submittedName>
        <fullName evidence="3">Phospholipid/cholesterol/gamma-HCH transport system substrate-binding protein</fullName>
    </submittedName>
</protein>
<sequence length="412" mass="43215">MALTKWAASAAVSALVLVGGGVVLATGVGDESYELRTVMGNAATLKKGTPVRIDGFDSGMVTSVSTKDGEAVVDLAVDDEHAPVPSGTEVEVRWKAALGERVVELVPGPEGNAEMPSGSMVPVAREQVDVDDVLATLDPETREHVASMVQGLDETTGGRAEEVNSLLEEGGPAVDALGEVLKAVGEDGHAIRELVSNVRDMMEPLTERQDELRTTVTDLASTTDAMAVHHEQLGEGLEQLPATMEEASRTLDAVPSAVDETVPLLEDLQAATAQLPSAAQQLSPLLEELRPAVGELRPTLESASSLLQRTPTLLDSSHDVLPGLNETVDQANPAVDFVRPYTPDLMGWLSNWAGAFGNYDANGNVAAAVIRAGVSSFDENPGLGLTMNLDPAPPPGKASDEPWTDAHGSEMR</sequence>
<dbReference type="OrthoDB" id="5241082at2"/>
<dbReference type="PANTHER" id="PTHR33371">
    <property type="entry name" value="INTERMEMBRANE PHOSPHOLIPID TRANSPORT SYSTEM BINDING PROTEIN MLAD-RELATED"/>
    <property type="match status" value="1"/>
</dbReference>
<dbReference type="PANTHER" id="PTHR33371:SF4">
    <property type="entry name" value="INTERMEMBRANE PHOSPHOLIPID TRANSPORT SYSTEM BINDING PROTEIN MLAD"/>
    <property type="match status" value="1"/>
</dbReference>
<accession>A0A238XPC6</accession>
<dbReference type="Gene3D" id="1.10.287.950">
    <property type="entry name" value="Methyl-accepting chemotaxis protein"/>
    <property type="match status" value="1"/>
</dbReference>
<dbReference type="AlphaFoldDB" id="A0A238XPC6"/>
<gene>
    <name evidence="3" type="ORF">SAMN06265360_111153</name>
</gene>
<evidence type="ECO:0000313" key="3">
    <source>
        <dbReference type="EMBL" id="SNR60438.1"/>
    </source>
</evidence>
<feature type="region of interest" description="Disordered" evidence="1">
    <location>
        <begin position="384"/>
        <end position="412"/>
    </location>
</feature>
<organism evidence="3 4">
    <name type="scientific">Haloechinothrix alba</name>
    <dbReference type="NCBI Taxonomy" id="664784"/>
    <lineage>
        <taxon>Bacteria</taxon>
        <taxon>Bacillati</taxon>
        <taxon>Actinomycetota</taxon>
        <taxon>Actinomycetes</taxon>
        <taxon>Pseudonocardiales</taxon>
        <taxon>Pseudonocardiaceae</taxon>
        <taxon>Haloechinothrix</taxon>
    </lineage>
</organism>
<dbReference type="SUPFAM" id="SSF58104">
    <property type="entry name" value="Methyl-accepting chemotaxis protein (MCP) signaling domain"/>
    <property type="match status" value="1"/>
</dbReference>
<dbReference type="Proteomes" id="UP000198348">
    <property type="component" value="Unassembled WGS sequence"/>
</dbReference>
<name>A0A238XPC6_9PSEU</name>
<dbReference type="RefSeq" id="WP_089301769.1">
    <property type="nucleotide sequence ID" value="NZ_FZNW01000011.1"/>
</dbReference>
<keyword evidence="4" id="KW-1185">Reference proteome</keyword>
<proteinExistence type="predicted"/>